<dbReference type="RefSeq" id="WP_014141124.1">
    <property type="nucleotide sequence ID" value="NC_016111.1"/>
</dbReference>
<feature type="binding site" evidence="10">
    <location>
        <position position="154"/>
    </location>
    <ligand>
        <name>substrate</name>
    </ligand>
</feature>
<evidence type="ECO:0000256" key="1">
    <source>
        <dbReference type="ARBA" id="ARBA00001933"/>
    </source>
</evidence>
<dbReference type="NCBIfam" id="NF004624">
    <property type="entry name" value="PRK05964.1"/>
    <property type="match status" value="1"/>
</dbReference>
<evidence type="ECO:0000313" key="12">
    <source>
        <dbReference type="Proteomes" id="UP000007842"/>
    </source>
</evidence>
<dbReference type="NCBIfam" id="TIGR00508">
    <property type="entry name" value="bioA"/>
    <property type="match status" value="1"/>
</dbReference>
<dbReference type="HOGENOM" id="CLU_016922_4_3_11"/>
<dbReference type="PATRIC" id="fig|1003195.11.peg.1991"/>
<reference evidence="12" key="1">
    <citation type="submission" date="2011-12" db="EMBL/GenBank/DDBJ databases">
        <title>Complete genome sequence of Streptomyces cattleya strain DSM 46488.</title>
        <authorList>
            <person name="Ou H.-Y."/>
            <person name="Li P."/>
            <person name="Zhao C."/>
            <person name="O'Hagan D."/>
            <person name="Deng Z."/>
        </authorList>
    </citation>
    <scope>NUCLEOTIDE SEQUENCE [LARGE SCALE GENOMIC DNA]</scope>
    <source>
        <strain evidence="12">ATCC 35852 / DSM 46488 / JCM 4925 / NBRC 14057 / NRRL 8057</strain>
    </source>
</reference>
<dbReference type="HAMAP" id="MF_00834">
    <property type="entry name" value="BioA"/>
    <property type="match status" value="1"/>
</dbReference>
<dbReference type="InterPro" id="IPR005814">
    <property type="entry name" value="Aminotrans_3"/>
</dbReference>
<dbReference type="Gene3D" id="3.40.640.10">
    <property type="entry name" value="Type I PLP-dependent aspartate aminotransferase-like (Major domain)"/>
    <property type="match status" value="1"/>
</dbReference>
<dbReference type="GO" id="GO:0030170">
    <property type="term" value="F:pyridoxal phosphate binding"/>
    <property type="evidence" value="ECO:0007669"/>
    <property type="project" value="UniProtKB-UniRule"/>
</dbReference>
<dbReference type="Proteomes" id="UP000007842">
    <property type="component" value="Chromosome"/>
</dbReference>
<name>F8JPP0_STREN</name>
<dbReference type="GO" id="GO:0005737">
    <property type="term" value="C:cytoplasm"/>
    <property type="evidence" value="ECO:0007669"/>
    <property type="project" value="UniProtKB-SubCell"/>
</dbReference>
<dbReference type="PROSITE" id="PS00600">
    <property type="entry name" value="AA_TRANSFER_CLASS_3"/>
    <property type="match status" value="1"/>
</dbReference>
<comment type="subunit">
    <text evidence="10">Homodimer.</text>
</comment>
<feature type="binding site" evidence="10">
    <location>
        <begin position="318"/>
        <end position="319"/>
    </location>
    <ligand>
        <name>pyridoxal 5'-phosphate</name>
        <dbReference type="ChEBI" id="CHEBI:597326"/>
    </ligand>
</feature>
<dbReference type="EC" id="2.6.1.62" evidence="10"/>
<comment type="cofactor">
    <cofactor evidence="1 10">
        <name>pyridoxal 5'-phosphate</name>
        <dbReference type="ChEBI" id="CHEBI:597326"/>
    </cofactor>
</comment>
<accession>F8JPP0</accession>
<evidence type="ECO:0000256" key="2">
    <source>
        <dbReference type="ARBA" id="ARBA00005063"/>
    </source>
</evidence>
<dbReference type="PANTHER" id="PTHR42684">
    <property type="entry name" value="ADENOSYLMETHIONINE-8-AMINO-7-OXONONANOATE AMINOTRANSFERASE"/>
    <property type="match status" value="1"/>
</dbReference>
<organism evidence="11 12">
    <name type="scientific">Streptantibioticus cattleyicolor (strain ATCC 35852 / DSM 46488 / JCM 4925 / NBRC 14057 / NRRL 8057)</name>
    <name type="common">Streptomyces cattleya</name>
    <dbReference type="NCBI Taxonomy" id="1003195"/>
    <lineage>
        <taxon>Bacteria</taxon>
        <taxon>Bacillati</taxon>
        <taxon>Actinomycetota</taxon>
        <taxon>Actinomycetes</taxon>
        <taxon>Kitasatosporales</taxon>
        <taxon>Streptomycetaceae</taxon>
        <taxon>Streptantibioticus</taxon>
    </lineage>
</organism>
<evidence type="ECO:0000256" key="5">
    <source>
        <dbReference type="ARBA" id="ARBA00022691"/>
    </source>
</evidence>
<gene>
    <name evidence="10" type="primary">bioA</name>
    <name evidence="11" type="ordered locus">SCATT_03610</name>
</gene>
<dbReference type="GO" id="GO:0009102">
    <property type="term" value="P:biotin biosynthetic process"/>
    <property type="evidence" value="ECO:0007669"/>
    <property type="project" value="UniProtKB-UniRule"/>
</dbReference>
<evidence type="ECO:0000256" key="7">
    <source>
        <dbReference type="ARBA" id="ARBA00022898"/>
    </source>
</evidence>
<feature type="binding site" evidence="10">
    <location>
        <position position="61"/>
    </location>
    <ligand>
        <name>substrate</name>
    </ligand>
</feature>
<dbReference type="SUPFAM" id="SSF53383">
    <property type="entry name" value="PLP-dependent transferases"/>
    <property type="match status" value="1"/>
</dbReference>
<feature type="binding site" evidence="10">
    <location>
        <position position="317"/>
    </location>
    <ligand>
        <name>substrate</name>
    </ligand>
</feature>
<feature type="binding site" evidence="10">
    <location>
        <begin position="121"/>
        <end position="122"/>
    </location>
    <ligand>
        <name>pyridoxal 5'-phosphate</name>
        <dbReference type="ChEBI" id="CHEBI:597326"/>
    </ligand>
</feature>
<comment type="pathway">
    <text evidence="2 10">Cofactor biosynthesis; biotin biosynthesis; 7,8-diaminononanoate from 8-amino-7-oxononanoate (SAM route): step 1/1.</text>
</comment>
<feature type="site" description="Participates in the substrate recognition with KAPA and in a stacking interaction with the adenine ring of SAM" evidence="10">
    <location>
        <position position="22"/>
    </location>
</feature>
<protein>
    <recommendedName>
        <fullName evidence="10">Adenosylmethionine-8-amino-7-oxononanoate aminotransferase</fullName>
        <ecNumber evidence="10">2.6.1.62</ecNumber>
    </recommendedName>
    <alternativeName>
        <fullName evidence="10">7,8-diamino-pelargonic acid aminotransferase</fullName>
        <shortName evidence="10">DAPA AT</shortName>
        <shortName evidence="10">DAPA aminotransferase</shortName>
    </alternativeName>
    <alternativeName>
        <fullName evidence="10">7,8-diaminononanoate synthase</fullName>
        <shortName evidence="10">DANS</shortName>
    </alternativeName>
    <alternativeName>
        <fullName evidence="10">Diaminopelargonic acid synthase</fullName>
    </alternativeName>
</protein>
<dbReference type="Pfam" id="PF00202">
    <property type="entry name" value="Aminotran_3"/>
    <property type="match status" value="1"/>
</dbReference>
<evidence type="ECO:0000256" key="8">
    <source>
        <dbReference type="ARBA" id="ARBA00048449"/>
    </source>
</evidence>
<feature type="modified residue" description="N6-(pyridoxal phosphate)lysine" evidence="10">
    <location>
        <position position="284"/>
    </location>
</feature>
<dbReference type="KEGG" id="sct:SCAT_0348"/>
<dbReference type="OrthoDB" id="9801052at2"/>
<evidence type="ECO:0000256" key="10">
    <source>
        <dbReference type="HAMAP-Rule" id="MF_00834"/>
    </source>
</evidence>
<dbReference type="InterPro" id="IPR049704">
    <property type="entry name" value="Aminotrans_3_PPA_site"/>
</dbReference>
<keyword evidence="5 10" id="KW-0949">S-adenosyl-L-methionine</keyword>
<comment type="catalytic activity">
    <reaction evidence="8 10">
        <text>(8S)-8-amino-7-oxononanoate + S-adenosyl-L-methionine = S-adenosyl-4-methylsulfanyl-2-oxobutanoate + (7R,8S)-7,8-diammoniononanoate</text>
        <dbReference type="Rhea" id="RHEA:16861"/>
        <dbReference type="ChEBI" id="CHEBI:16490"/>
        <dbReference type="ChEBI" id="CHEBI:59789"/>
        <dbReference type="ChEBI" id="CHEBI:149468"/>
        <dbReference type="ChEBI" id="CHEBI:149469"/>
        <dbReference type="EC" id="2.6.1.62"/>
    </reaction>
</comment>
<proteinExistence type="inferred from homology"/>
<dbReference type="Gene3D" id="3.90.1150.10">
    <property type="entry name" value="Aspartate Aminotransferase, domain 1"/>
    <property type="match status" value="1"/>
</dbReference>
<dbReference type="eggNOG" id="COG0161">
    <property type="taxonomic scope" value="Bacteria"/>
</dbReference>
<evidence type="ECO:0000256" key="3">
    <source>
        <dbReference type="ARBA" id="ARBA00022576"/>
    </source>
</evidence>
<keyword evidence="10" id="KW-0963">Cytoplasm</keyword>
<dbReference type="EMBL" id="CP003219">
    <property type="protein sequence ID" value="AEW92732.1"/>
    <property type="molecule type" value="Genomic_DNA"/>
</dbReference>
<dbReference type="InterPro" id="IPR015421">
    <property type="entry name" value="PyrdxlP-dep_Trfase_major"/>
</dbReference>
<dbReference type="FunFam" id="3.40.640.10:FF:000041">
    <property type="entry name" value="Adenosylmethionine-8-amino-7-oxononanoate aminotransferase"/>
    <property type="match status" value="1"/>
</dbReference>
<evidence type="ECO:0000256" key="4">
    <source>
        <dbReference type="ARBA" id="ARBA00022679"/>
    </source>
</evidence>
<keyword evidence="7 10" id="KW-0663">Pyridoxal phosphate</keyword>
<accession>G8WN13</accession>
<feature type="binding site" evidence="10">
    <location>
        <position position="401"/>
    </location>
    <ligand>
        <name>substrate</name>
    </ligand>
</feature>
<dbReference type="AlphaFoldDB" id="F8JPP0"/>
<evidence type="ECO:0000256" key="9">
    <source>
        <dbReference type="ARBA" id="ARBA00060970"/>
    </source>
</evidence>
<comment type="function">
    <text evidence="10">Catalyzes the transfer of the alpha-amino group from S-adenosyl-L-methionine (SAM) to 7-keto-8-aminopelargonic acid (KAPA) to form 7,8-diaminopelargonic acid (DAPA). It is the only aminotransferase known to utilize SAM as an amino donor.</text>
</comment>
<dbReference type="STRING" id="1003195.SCATT_03610"/>
<dbReference type="PANTHER" id="PTHR42684:SF17">
    <property type="entry name" value="ADENOSYLMETHIONINE-8-AMINO-7-OXONONANOATE AMINOTRANSFERASE"/>
    <property type="match status" value="1"/>
</dbReference>
<feature type="binding site" evidence="10">
    <location>
        <position position="284"/>
    </location>
    <ligand>
        <name>substrate</name>
    </ligand>
</feature>
<keyword evidence="12" id="KW-1185">Reference proteome</keyword>
<evidence type="ECO:0000313" key="11">
    <source>
        <dbReference type="EMBL" id="AEW92732.1"/>
    </source>
</evidence>
<keyword evidence="3 10" id="KW-0032">Aminotransferase</keyword>
<dbReference type="GO" id="GO:0004015">
    <property type="term" value="F:adenosylmethionine-8-amino-7-oxononanoate transaminase activity"/>
    <property type="evidence" value="ECO:0007669"/>
    <property type="project" value="UniProtKB-UniRule"/>
</dbReference>
<dbReference type="InterPro" id="IPR015422">
    <property type="entry name" value="PyrdxlP-dep_Trfase_small"/>
</dbReference>
<keyword evidence="6 10" id="KW-0093">Biotin biosynthesis</keyword>
<dbReference type="CDD" id="cd00610">
    <property type="entry name" value="OAT_like"/>
    <property type="match status" value="1"/>
</dbReference>
<dbReference type="InterPro" id="IPR005815">
    <property type="entry name" value="BioA"/>
</dbReference>
<comment type="similarity">
    <text evidence="9 10">Belongs to the class-III pyridoxal-phosphate-dependent aminotransferase family. BioA subfamily.</text>
</comment>
<dbReference type="KEGG" id="scy:SCATT_03610"/>
<keyword evidence="4 10" id="KW-0808">Transferase</keyword>
<comment type="subcellular location">
    <subcellularLocation>
        <location evidence="10">Cytoplasm</location>
    </subcellularLocation>
</comment>
<dbReference type="InterPro" id="IPR015424">
    <property type="entry name" value="PyrdxlP-dep_Trfase"/>
</dbReference>
<sequence>MREADGVRELLRLDRAHVWHPYGPMPGREEPLVVESAAGVRLRVAALDGGRTELVDGMSSWWSAIHGYNHPVLNEAARGQLERMSHVMFGGLTHEPAVRLATRLVEITPEPLRHVFLADSGSVSVEVAVKMCLQYWRSVGRPAKRRLLTWRGGYHGDTWQPMSVCDPDGGMHHLWSGLLPAQVFADAPPGGFADEPDPGYRDHLRDLIARDADELAAVVVEPVVQGAGGMRFHSPGYLRVLREACDEHDVLLVLDEIATGFGRTGALFAAGHAGVAPDVMCVGKALTGGYLTLAATLCTSRVAEGISGGAVPVLAHGPTFMGNPLAAAVAGASIDLLLGQDWAGEVRRIESGLRAGLAPAAALPGVRDVRVLGAIGVVQLDHDVDVAAATRAAVRAGVWLRPFRDLIYTMPPYVTGDDDVARICAAVLAAAREG</sequence>
<feature type="binding site" evidence="10">
    <location>
        <position position="255"/>
    </location>
    <ligand>
        <name>pyridoxal 5'-phosphate</name>
        <dbReference type="ChEBI" id="CHEBI:597326"/>
    </ligand>
</feature>
<evidence type="ECO:0000256" key="6">
    <source>
        <dbReference type="ARBA" id="ARBA00022756"/>
    </source>
</evidence>
<dbReference type="UniPathway" id="UPA00078">
    <property type="reaction ID" value="UER00160"/>
</dbReference>